<name>A0ABY9UUM4_9ACTN</name>
<reference evidence="1 2" key="1">
    <citation type="submission" date="2023-02" db="EMBL/GenBank/DDBJ databases">
        <title>Streptomyces sp. SCA4-21 with antifungal activity against Fusarium oxysporum f. sp. cubense, Streptomyces sp. SCA2-17 with antifungal activity against Fusarium oxysporum f. sp. cubense.</title>
        <authorList>
            <person name="Qi D."/>
        </authorList>
    </citation>
    <scope>NUCLEOTIDE SEQUENCE [LARGE SCALE GENOMIC DNA]</scope>
    <source>
        <strain evidence="1 2">SCA4-21</strain>
    </source>
</reference>
<dbReference type="RefSeq" id="WP_311035461.1">
    <property type="nucleotide sequence ID" value="NZ_CP117522.1"/>
</dbReference>
<dbReference type="SUPFAM" id="SSF64288">
    <property type="entry name" value="Chorismate lyase-like"/>
    <property type="match status" value="1"/>
</dbReference>
<keyword evidence="2" id="KW-1185">Reference proteome</keyword>
<dbReference type="Proteomes" id="UP001305606">
    <property type="component" value="Chromosome"/>
</dbReference>
<dbReference type="EMBL" id="CP117522">
    <property type="protein sequence ID" value="WNE96257.1"/>
    <property type="molecule type" value="Genomic_DNA"/>
</dbReference>
<dbReference type="InterPro" id="IPR028978">
    <property type="entry name" value="Chorismate_lyase_/UTRA_dom_sf"/>
</dbReference>
<organism evidence="1 2">
    <name type="scientific">Streptomyces luomodiensis</name>
    <dbReference type="NCBI Taxonomy" id="3026192"/>
    <lineage>
        <taxon>Bacteria</taxon>
        <taxon>Bacillati</taxon>
        <taxon>Actinomycetota</taxon>
        <taxon>Actinomycetes</taxon>
        <taxon>Kitasatosporales</taxon>
        <taxon>Streptomycetaceae</taxon>
        <taxon>Streptomyces</taxon>
    </lineage>
</organism>
<evidence type="ECO:0000313" key="1">
    <source>
        <dbReference type="EMBL" id="WNE96257.1"/>
    </source>
</evidence>
<accession>A0ABY9UUM4</accession>
<proteinExistence type="predicted"/>
<evidence type="ECO:0000313" key="2">
    <source>
        <dbReference type="Proteomes" id="UP001305606"/>
    </source>
</evidence>
<protein>
    <submittedName>
        <fullName evidence="1">Uncharacterized protein</fullName>
    </submittedName>
</protein>
<gene>
    <name evidence="1" type="ORF">PS467_13385</name>
</gene>
<sequence>MLIPFATADQVEQLAEAPETVSARMLMLLPDEHSTLDVPDATPILHTTRVTHGTNERPLILEELRASADRAQLAYRIAAHAIHGLHSI</sequence>
<dbReference type="Gene3D" id="3.40.1410.10">
    <property type="entry name" value="Chorismate lyase-like"/>
    <property type="match status" value="1"/>
</dbReference>